<proteinExistence type="predicted"/>
<dbReference type="RefSeq" id="XP_020835945.1">
    <property type="nucleotide sequence ID" value="XM_020980286.1"/>
</dbReference>
<dbReference type="GeneID" id="110203888"/>
<keyword evidence="1" id="KW-0812">Transmembrane</keyword>
<sequence length="105" mass="12059">MQDRIPARGKGRDPGMRTRRLSFQTRIPLKPCSLHGHYTSSRAGGREFLLFTTLPLPFLSQFSRLAASRLLFSVLCLLWPLLCPRRTAWRKREWLLPRNPGPGSS</sequence>
<protein>
    <submittedName>
        <fullName evidence="3">Uncharacterized protein LOC110203888 isoform X2</fullName>
    </submittedName>
</protein>
<keyword evidence="2" id="KW-1185">Reference proteome</keyword>
<feature type="transmembrane region" description="Helical" evidence="1">
    <location>
        <begin position="62"/>
        <end position="82"/>
    </location>
</feature>
<reference evidence="3" key="1">
    <citation type="submission" date="2025-08" db="UniProtKB">
        <authorList>
            <consortium name="RefSeq"/>
        </authorList>
    </citation>
    <scope>IDENTIFICATION</scope>
    <source>
        <tissue evidence="3">Spleen</tissue>
    </source>
</reference>
<evidence type="ECO:0000313" key="2">
    <source>
        <dbReference type="Proteomes" id="UP000515140"/>
    </source>
</evidence>
<keyword evidence="1" id="KW-1133">Transmembrane helix</keyword>
<gene>
    <name evidence="3" type="primary">LOC110203888</name>
</gene>
<accession>A0A6P5JP46</accession>
<keyword evidence="1" id="KW-0472">Membrane</keyword>
<dbReference type="Proteomes" id="UP000515140">
    <property type="component" value="Unplaced"/>
</dbReference>
<evidence type="ECO:0000256" key="1">
    <source>
        <dbReference type="SAM" id="Phobius"/>
    </source>
</evidence>
<organism evidence="2 3">
    <name type="scientific">Phascolarctos cinereus</name>
    <name type="common">Koala</name>
    <dbReference type="NCBI Taxonomy" id="38626"/>
    <lineage>
        <taxon>Eukaryota</taxon>
        <taxon>Metazoa</taxon>
        <taxon>Chordata</taxon>
        <taxon>Craniata</taxon>
        <taxon>Vertebrata</taxon>
        <taxon>Euteleostomi</taxon>
        <taxon>Mammalia</taxon>
        <taxon>Metatheria</taxon>
        <taxon>Diprotodontia</taxon>
        <taxon>Phascolarctidae</taxon>
        <taxon>Phascolarctos</taxon>
    </lineage>
</organism>
<dbReference type="AlphaFoldDB" id="A0A6P5JP46"/>
<name>A0A6P5JP46_PHACI</name>
<evidence type="ECO:0000313" key="3">
    <source>
        <dbReference type="RefSeq" id="XP_020835945.1"/>
    </source>
</evidence>